<evidence type="ECO:0000256" key="1">
    <source>
        <dbReference type="SAM" id="MobiDB-lite"/>
    </source>
</evidence>
<evidence type="ECO:0000313" key="2">
    <source>
        <dbReference type="EMBL" id="QNE75759.1"/>
    </source>
</evidence>
<gene>
    <name evidence="2" type="ORF">F0344_14985</name>
</gene>
<dbReference type="Proteomes" id="UP000515307">
    <property type="component" value="Chromosome"/>
</dbReference>
<dbReference type="RefSeq" id="WP_185299261.1">
    <property type="nucleotide sequence ID" value="NZ_CP045702.1"/>
</dbReference>
<evidence type="ECO:0008006" key="4">
    <source>
        <dbReference type="Google" id="ProtNLM"/>
    </source>
</evidence>
<protein>
    <recommendedName>
        <fullName evidence="4">Helix-turn-helix domain-containing protein</fullName>
    </recommendedName>
</protein>
<sequence length="327" mass="36249">MLWHAIAPSRRFTKASHDVVRHPRLRSDAKILLLYVQGLPDEKNDRPLSEHARKLGITGRAYQRAKAELVMHGFVHERRETVGGGRWVTVQLFSNVPLTDDQAARLRVGATVDGQVPPSVQSPTVGRPRDRTVGGSLPVDEELEKNTPHPPPEAEEVPEAEAAPEVVEAERVLLSLRHERRELHLGVREARGLAESAAEWLRRGVGADDLRRALTSGLPEGGVRSAVGFLRHRLVHKLPGEVVLPEPRSPEPRRPEPAPQFVVCAGPGEEHVFRSVGGATHCGPCGREELREVWAAWKAEAATLPEPLPWRERFAELAAMRAREPKL</sequence>
<accession>A0A7G7BK94</accession>
<dbReference type="KEGG" id="sfiy:F0344_14985"/>
<dbReference type="AlphaFoldDB" id="A0A7G7BK94"/>
<name>A0A7G7BK94_9ACTN</name>
<feature type="region of interest" description="Disordered" evidence="1">
    <location>
        <begin position="112"/>
        <end position="164"/>
    </location>
</feature>
<organism evidence="2 3">
    <name type="scientific">Streptomyces finlayi</name>
    <dbReference type="NCBI Taxonomy" id="67296"/>
    <lineage>
        <taxon>Bacteria</taxon>
        <taxon>Bacillati</taxon>
        <taxon>Actinomycetota</taxon>
        <taxon>Actinomycetes</taxon>
        <taxon>Kitasatosporales</taxon>
        <taxon>Streptomycetaceae</taxon>
        <taxon>Streptomyces</taxon>
    </lineage>
</organism>
<dbReference type="EMBL" id="CP045702">
    <property type="protein sequence ID" value="QNE75759.1"/>
    <property type="molecule type" value="Genomic_DNA"/>
</dbReference>
<keyword evidence="3" id="KW-1185">Reference proteome</keyword>
<proteinExistence type="predicted"/>
<evidence type="ECO:0000313" key="3">
    <source>
        <dbReference type="Proteomes" id="UP000515307"/>
    </source>
</evidence>
<reference evidence="3" key="1">
    <citation type="submission" date="2019-10" db="EMBL/GenBank/DDBJ databases">
        <title>Antimicrobial potential of Antarctic Bacteria.</title>
        <authorList>
            <person name="Benaud N."/>
            <person name="Edwards R.J."/>
            <person name="Ferrari B.C."/>
        </authorList>
    </citation>
    <scope>NUCLEOTIDE SEQUENCE [LARGE SCALE GENOMIC DNA]</scope>
    <source>
        <strain evidence="3">NBSH44</strain>
    </source>
</reference>